<dbReference type="GO" id="GO:0016788">
    <property type="term" value="F:hydrolase activity, acting on ester bonds"/>
    <property type="evidence" value="ECO:0007669"/>
    <property type="project" value="InterPro"/>
</dbReference>
<dbReference type="Gene3D" id="3.20.20.140">
    <property type="entry name" value="Metal-dependent hydrolases"/>
    <property type="match status" value="1"/>
</dbReference>
<comment type="similarity">
    <text evidence="5">Belongs to the metallo-dependent hydrolases superfamily. Phosphotriesterase family.</text>
</comment>
<feature type="modified residue" description="N6-carboxylysine" evidence="3 5">
    <location>
        <position position="148"/>
    </location>
</feature>
<evidence type="ECO:0000313" key="6">
    <source>
        <dbReference type="EMBL" id="TDD79839.1"/>
    </source>
</evidence>
<evidence type="ECO:0000313" key="7">
    <source>
        <dbReference type="Proteomes" id="UP000295578"/>
    </source>
</evidence>
<comment type="cofactor">
    <cofactor evidence="4">
        <name>a divalent metal cation</name>
        <dbReference type="ChEBI" id="CHEBI:60240"/>
    </cofactor>
    <text evidence="4">Binds 2 divalent metal cations per subunit.</text>
</comment>
<dbReference type="InterPro" id="IPR001559">
    <property type="entry name" value="Phosphotriesterase"/>
</dbReference>
<proteinExistence type="inferred from homology"/>
<name>A0A4R5B4V0_9ACTN</name>
<evidence type="ECO:0000256" key="2">
    <source>
        <dbReference type="ARBA" id="ARBA00022801"/>
    </source>
</evidence>
<feature type="binding site" description="via carbamate group" evidence="4">
    <location>
        <position position="148"/>
    </location>
    <ligand>
        <name>Zn(2+)</name>
        <dbReference type="ChEBI" id="CHEBI:29105"/>
        <label>2</label>
    </ligand>
</feature>
<dbReference type="RefSeq" id="WP_132199385.1">
    <property type="nucleotide sequence ID" value="NZ_SMKY01000103.1"/>
</dbReference>
<reference evidence="6 7" key="1">
    <citation type="submission" date="2019-03" db="EMBL/GenBank/DDBJ databases">
        <title>Draft genome sequences of novel Actinobacteria.</title>
        <authorList>
            <person name="Sahin N."/>
            <person name="Ay H."/>
            <person name="Saygin H."/>
        </authorList>
    </citation>
    <scope>NUCLEOTIDE SEQUENCE [LARGE SCALE GENOMIC DNA]</scope>
    <source>
        <strain evidence="6 7">DSM 45941</strain>
    </source>
</reference>
<organism evidence="6 7">
    <name type="scientific">Actinomadura darangshiensis</name>
    <dbReference type="NCBI Taxonomy" id="705336"/>
    <lineage>
        <taxon>Bacteria</taxon>
        <taxon>Bacillati</taxon>
        <taxon>Actinomycetota</taxon>
        <taxon>Actinomycetes</taxon>
        <taxon>Streptosporangiales</taxon>
        <taxon>Thermomonosporaceae</taxon>
        <taxon>Actinomadura</taxon>
    </lineage>
</organism>
<evidence type="ECO:0000256" key="1">
    <source>
        <dbReference type="ARBA" id="ARBA00022723"/>
    </source>
</evidence>
<feature type="binding site" description="via carbamate group" evidence="4">
    <location>
        <position position="148"/>
    </location>
    <ligand>
        <name>Zn(2+)</name>
        <dbReference type="ChEBI" id="CHEBI:29105"/>
        <label>1</label>
    </ligand>
</feature>
<feature type="binding site" evidence="4">
    <location>
        <position position="210"/>
    </location>
    <ligand>
        <name>Zn(2+)</name>
        <dbReference type="ChEBI" id="CHEBI:29105"/>
        <label>2</label>
    </ligand>
</feature>
<protein>
    <submittedName>
        <fullName evidence="6">Phosphotriesterase</fullName>
    </submittedName>
</protein>
<accession>A0A4R5B4V0</accession>
<keyword evidence="2" id="KW-0378">Hydrolase</keyword>
<feature type="binding site" evidence="4">
    <location>
        <position position="267"/>
    </location>
    <ligand>
        <name>Zn(2+)</name>
        <dbReference type="ChEBI" id="CHEBI:29105"/>
        <label>1</label>
    </ligand>
</feature>
<dbReference type="Proteomes" id="UP000295578">
    <property type="component" value="Unassembled WGS sequence"/>
</dbReference>
<feature type="binding site" evidence="4">
    <location>
        <position position="22"/>
    </location>
    <ligand>
        <name>Zn(2+)</name>
        <dbReference type="ChEBI" id="CHEBI:29105"/>
        <label>1</label>
    </ligand>
</feature>
<dbReference type="PANTHER" id="PTHR10819:SF3">
    <property type="entry name" value="PHOSPHOTRIESTERASE-RELATED PROTEIN"/>
    <property type="match status" value="1"/>
</dbReference>
<dbReference type="OrthoDB" id="9795018at2"/>
<dbReference type="Pfam" id="PF02126">
    <property type="entry name" value="PTE"/>
    <property type="match status" value="1"/>
</dbReference>
<dbReference type="InterPro" id="IPR017947">
    <property type="entry name" value="AryldialkylPase_Zn-BS"/>
</dbReference>
<comment type="caution">
    <text evidence="6">The sequence shown here is derived from an EMBL/GenBank/DDBJ whole genome shotgun (WGS) entry which is preliminary data.</text>
</comment>
<feature type="binding site" evidence="4">
    <location>
        <position position="181"/>
    </location>
    <ligand>
        <name>Zn(2+)</name>
        <dbReference type="ChEBI" id="CHEBI:29105"/>
        <label>2</label>
    </ligand>
</feature>
<dbReference type="PANTHER" id="PTHR10819">
    <property type="entry name" value="PHOSPHOTRIESTERASE-RELATED"/>
    <property type="match status" value="1"/>
</dbReference>
<gene>
    <name evidence="6" type="ORF">E1293_22275</name>
</gene>
<dbReference type="PROSITE" id="PS01322">
    <property type="entry name" value="PHOSPHOTRIESTERASE_1"/>
    <property type="match status" value="1"/>
</dbReference>
<evidence type="ECO:0000256" key="4">
    <source>
        <dbReference type="PIRSR" id="PIRSR601559-51"/>
    </source>
</evidence>
<dbReference type="PROSITE" id="PS51347">
    <property type="entry name" value="PHOSPHOTRIESTERASE_2"/>
    <property type="match status" value="1"/>
</dbReference>
<dbReference type="AlphaFoldDB" id="A0A4R5B4V0"/>
<dbReference type="InterPro" id="IPR032466">
    <property type="entry name" value="Metal_Hydrolase"/>
</dbReference>
<sequence>MPAVESVRGPVDVTALGRTLMHEHVFVLGTENVQNYGAGDWWDEEEKVADAIGKLRELAGRGVATIADPTVWGLGRYIPRIQRINEQVPELNIIVATGIYTYHDIPFQFLHRGPGALADDGPDPMIADFTRDLTEGIAGTGVRAAFLKCAIDAPGLTPAVERILRAVAATHRETGAPVTVHTESSIHAGRTVVDLLGKEGVDLAKVVIGHAGDSNDLDYLMELADTGAILGMDRFGLEIINPTADRVRTVAALCERGYADRMVLSHDASCFIDWFGPDPATVPSMQPNWNYRHISDDVLPALRAAGVGDAQIDQMLLDNPRRYFTR</sequence>
<dbReference type="EMBL" id="SMKY01000103">
    <property type="protein sequence ID" value="TDD79839.1"/>
    <property type="molecule type" value="Genomic_DNA"/>
</dbReference>
<keyword evidence="7" id="KW-1185">Reference proteome</keyword>
<feature type="binding site" evidence="4">
    <location>
        <position position="24"/>
    </location>
    <ligand>
        <name>Zn(2+)</name>
        <dbReference type="ChEBI" id="CHEBI:29105"/>
        <label>1</label>
    </ligand>
</feature>
<dbReference type="SUPFAM" id="SSF51556">
    <property type="entry name" value="Metallo-dependent hydrolases"/>
    <property type="match status" value="1"/>
</dbReference>
<dbReference type="GO" id="GO:0008270">
    <property type="term" value="F:zinc ion binding"/>
    <property type="evidence" value="ECO:0007669"/>
    <property type="project" value="InterPro"/>
</dbReference>
<keyword evidence="1 4" id="KW-0479">Metal-binding</keyword>
<evidence type="ECO:0000256" key="3">
    <source>
        <dbReference type="PIRSR" id="PIRSR601559-50"/>
    </source>
</evidence>
<evidence type="ECO:0000256" key="5">
    <source>
        <dbReference type="PROSITE-ProRule" id="PRU00679"/>
    </source>
</evidence>